<keyword evidence="5" id="KW-1185">Reference proteome</keyword>
<dbReference type="EMBL" id="RXIC02000019">
    <property type="protein sequence ID" value="KAB1225340.1"/>
    <property type="molecule type" value="Genomic_DNA"/>
</dbReference>
<dbReference type="Pfam" id="PF23559">
    <property type="entry name" value="WHD_DRP"/>
    <property type="match status" value="1"/>
</dbReference>
<evidence type="ECO:0000256" key="2">
    <source>
        <dbReference type="SAM" id="MobiDB-lite"/>
    </source>
</evidence>
<proteinExistence type="predicted"/>
<dbReference type="InterPro" id="IPR042197">
    <property type="entry name" value="Apaf_helical"/>
</dbReference>
<protein>
    <submittedName>
        <fullName evidence="4">Putative disease resistance protein RGA3</fullName>
    </submittedName>
</protein>
<dbReference type="InterPro" id="IPR044974">
    <property type="entry name" value="Disease_R_plants"/>
</dbReference>
<feature type="compositionally biased region" description="Basic residues" evidence="2">
    <location>
        <begin position="407"/>
        <end position="416"/>
    </location>
</feature>
<accession>A0A6A1WRE5</accession>
<gene>
    <name evidence="4" type="ORF">CJ030_MR1G015720</name>
</gene>
<evidence type="ECO:0000256" key="1">
    <source>
        <dbReference type="ARBA" id="ARBA00022737"/>
    </source>
</evidence>
<dbReference type="InterPro" id="IPR027417">
    <property type="entry name" value="P-loop_NTPase"/>
</dbReference>
<dbReference type="PANTHER" id="PTHR23155:SF1211">
    <property type="entry name" value="OS09G0313500 PROTEIN"/>
    <property type="match status" value="1"/>
</dbReference>
<evidence type="ECO:0000259" key="3">
    <source>
        <dbReference type="Pfam" id="PF23559"/>
    </source>
</evidence>
<dbReference type="SUPFAM" id="SSF52540">
    <property type="entry name" value="P-loop containing nucleoside triphosphate hydrolases"/>
    <property type="match status" value="2"/>
</dbReference>
<dbReference type="PANTHER" id="PTHR23155">
    <property type="entry name" value="DISEASE RESISTANCE PROTEIN RP"/>
    <property type="match status" value="1"/>
</dbReference>
<dbReference type="InterPro" id="IPR058922">
    <property type="entry name" value="WHD_DRP"/>
</dbReference>
<dbReference type="Gene3D" id="1.10.8.430">
    <property type="entry name" value="Helical domain of apoptotic protease-activating factors"/>
    <property type="match status" value="1"/>
</dbReference>
<keyword evidence="1" id="KW-0677">Repeat</keyword>
<organism evidence="4 5">
    <name type="scientific">Morella rubra</name>
    <name type="common">Chinese bayberry</name>
    <dbReference type="NCBI Taxonomy" id="262757"/>
    <lineage>
        <taxon>Eukaryota</taxon>
        <taxon>Viridiplantae</taxon>
        <taxon>Streptophyta</taxon>
        <taxon>Embryophyta</taxon>
        <taxon>Tracheophyta</taxon>
        <taxon>Spermatophyta</taxon>
        <taxon>Magnoliopsida</taxon>
        <taxon>eudicotyledons</taxon>
        <taxon>Gunneridae</taxon>
        <taxon>Pentapetalae</taxon>
        <taxon>rosids</taxon>
        <taxon>fabids</taxon>
        <taxon>Fagales</taxon>
        <taxon>Myricaceae</taxon>
        <taxon>Morella</taxon>
    </lineage>
</organism>
<feature type="region of interest" description="Disordered" evidence="2">
    <location>
        <begin position="71"/>
        <end position="96"/>
    </location>
</feature>
<feature type="region of interest" description="Disordered" evidence="2">
    <location>
        <begin position="354"/>
        <end position="416"/>
    </location>
</feature>
<dbReference type="AlphaFoldDB" id="A0A6A1WRE5"/>
<dbReference type="Proteomes" id="UP000516437">
    <property type="component" value="Chromosome 1"/>
</dbReference>
<dbReference type="GO" id="GO:0043531">
    <property type="term" value="F:ADP binding"/>
    <property type="evidence" value="ECO:0007669"/>
    <property type="project" value="InterPro"/>
</dbReference>
<evidence type="ECO:0000313" key="5">
    <source>
        <dbReference type="Proteomes" id="UP000516437"/>
    </source>
</evidence>
<sequence>MEETIILSTVAEGIIASLGSLPVKEIVQLWGAEVELEKLKDTVSTIKSCFWMRRSSRMGTLKSEFGLKSYKSPSLPDDVSSEALPDDVSSEALPEEDKKKKKIKDIREKLDAIVADRKFHLEGHRVKIGIENKKRDDDTYSFVLEEDVIGREEDKKAVIALLLDSNVGNNVSILPIVGIGGLGKTALAQLGLSEQDSWSLFKKIAFEEGKEPDNTSIVKIGREIVAKCVGVPLAIRTIGGLLYFKNPETEWLSFMTNELSRIPQNENDIIPTLKLSYDKLSSHLKQCFAYCSLFPKDYRFKKSTLIYLWMAQGFISVSNQHDQVLEDIGHDYFMHLLWRSFFQEAEVDEYGDRMRKSGSTTETPIPSTIESTKTPVAEATRPWNLRTRRTASKFSIGKEGGKGQRFPSRRTLQRPN</sequence>
<evidence type="ECO:0000313" key="4">
    <source>
        <dbReference type="EMBL" id="KAB1225340.1"/>
    </source>
</evidence>
<reference evidence="4 5" key="1">
    <citation type="journal article" date="2019" name="Plant Biotechnol. J.">
        <title>The red bayberry genome and genetic basis of sex determination.</title>
        <authorList>
            <person name="Jia H.M."/>
            <person name="Jia H.J."/>
            <person name="Cai Q.L."/>
            <person name="Wang Y."/>
            <person name="Zhao H.B."/>
            <person name="Yang W.F."/>
            <person name="Wang G.Y."/>
            <person name="Li Y.H."/>
            <person name="Zhan D.L."/>
            <person name="Shen Y.T."/>
            <person name="Niu Q.F."/>
            <person name="Chang L."/>
            <person name="Qiu J."/>
            <person name="Zhao L."/>
            <person name="Xie H.B."/>
            <person name="Fu W.Y."/>
            <person name="Jin J."/>
            <person name="Li X.W."/>
            <person name="Jiao Y."/>
            <person name="Zhou C.C."/>
            <person name="Tu T."/>
            <person name="Chai C.Y."/>
            <person name="Gao J.L."/>
            <person name="Fan L.J."/>
            <person name="van de Weg E."/>
            <person name="Wang J.Y."/>
            <person name="Gao Z.S."/>
        </authorList>
    </citation>
    <scope>NUCLEOTIDE SEQUENCE [LARGE SCALE GENOMIC DNA]</scope>
    <source>
        <tissue evidence="4">Leaves</tissue>
    </source>
</reference>
<feature type="domain" description="Disease resistance protein winged helix" evidence="3">
    <location>
        <begin position="293"/>
        <end position="352"/>
    </location>
</feature>
<dbReference type="GO" id="GO:0098542">
    <property type="term" value="P:defense response to other organism"/>
    <property type="evidence" value="ECO:0007669"/>
    <property type="project" value="TreeGrafter"/>
</dbReference>
<dbReference type="Gene3D" id="1.10.10.10">
    <property type="entry name" value="Winged helix-like DNA-binding domain superfamily/Winged helix DNA-binding domain"/>
    <property type="match status" value="1"/>
</dbReference>
<feature type="compositionally biased region" description="Polar residues" evidence="2">
    <location>
        <begin position="357"/>
        <end position="374"/>
    </location>
</feature>
<dbReference type="InterPro" id="IPR036388">
    <property type="entry name" value="WH-like_DNA-bd_sf"/>
</dbReference>
<comment type="caution">
    <text evidence="4">The sequence shown here is derived from an EMBL/GenBank/DDBJ whole genome shotgun (WGS) entry which is preliminary data.</text>
</comment>
<name>A0A6A1WRE5_9ROSI</name>
<dbReference type="OrthoDB" id="1898799at2759"/>